<organism evidence="2 3">
    <name type="scientific">Ilex paraguariensis</name>
    <name type="common">yerba mate</name>
    <dbReference type="NCBI Taxonomy" id="185542"/>
    <lineage>
        <taxon>Eukaryota</taxon>
        <taxon>Viridiplantae</taxon>
        <taxon>Streptophyta</taxon>
        <taxon>Embryophyta</taxon>
        <taxon>Tracheophyta</taxon>
        <taxon>Spermatophyta</taxon>
        <taxon>Magnoliopsida</taxon>
        <taxon>eudicotyledons</taxon>
        <taxon>Gunneridae</taxon>
        <taxon>Pentapetalae</taxon>
        <taxon>asterids</taxon>
        <taxon>campanulids</taxon>
        <taxon>Aquifoliales</taxon>
        <taxon>Aquifoliaceae</taxon>
        <taxon>Ilex</taxon>
    </lineage>
</organism>
<sequence length="128" mass="14309">MKRSVKFIHARTCTSYNNDKNSNIQTFISIDFQTRLNARTLAVAALAGATVVEYYEHRTGTKAKRKWKPVPLRRLRLSALSNRIGQLPTAALDTCDRFNYLGILASIVLTASVVIIRTLTCVIHGLCD</sequence>
<keyword evidence="1" id="KW-0472">Membrane</keyword>
<keyword evidence="1" id="KW-0812">Transmembrane</keyword>
<comment type="caution">
    <text evidence="2">The sequence shown here is derived from an EMBL/GenBank/DDBJ whole genome shotgun (WGS) entry which is preliminary data.</text>
</comment>
<reference evidence="2 3" key="1">
    <citation type="submission" date="2024-02" db="EMBL/GenBank/DDBJ databases">
        <authorList>
            <person name="Vignale AGUSTIN F."/>
            <person name="Sosa J E."/>
            <person name="Modenutti C."/>
        </authorList>
    </citation>
    <scope>NUCLEOTIDE SEQUENCE [LARGE SCALE GENOMIC DNA]</scope>
</reference>
<evidence type="ECO:0000313" key="3">
    <source>
        <dbReference type="Proteomes" id="UP001642360"/>
    </source>
</evidence>
<keyword evidence="1" id="KW-1133">Transmembrane helix</keyword>
<gene>
    <name evidence="2" type="ORF">ILEXP_LOCUS13407</name>
</gene>
<proteinExistence type="predicted"/>
<protein>
    <submittedName>
        <fullName evidence="2">Uncharacterized protein</fullName>
    </submittedName>
</protein>
<feature type="transmembrane region" description="Helical" evidence="1">
    <location>
        <begin position="100"/>
        <end position="126"/>
    </location>
</feature>
<keyword evidence="3" id="KW-1185">Reference proteome</keyword>
<accession>A0ABC8RUB6</accession>
<evidence type="ECO:0000313" key="2">
    <source>
        <dbReference type="EMBL" id="CAK9145587.1"/>
    </source>
</evidence>
<evidence type="ECO:0000256" key="1">
    <source>
        <dbReference type="SAM" id="Phobius"/>
    </source>
</evidence>
<name>A0ABC8RUB6_9AQUA</name>
<dbReference type="AlphaFoldDB" id="A0ABC8RUB6"/>
<dbReference type="Proteomes" id="UP001642360">
    <property type="component" value="Unassembled WGS sequence"/>
</dbReference>
<dbReference type="EMBL" id="CAUOFW020001502">
    <property type="protein sequence ID" value="CAK9145587.1"/>
    <property type="molecule type" value="Genomic_DNA"/>
</dbReference>